<dbReference type="EMBL" id="CBTN010000052">
    <property type="protein sequence ID" value="CDH58113.1"/>
    <property type="molecule type" value="Genomic_DNA"/>
</dbReference>
<dbReference type="Proteomes" id="UP000027586">
    <property type="component" value="Unassembled WGS sequence"/>
</dbReference>
<dbReference type="InterPro" id="IPR052895">
    <property type="entry name" value="HetReg/Transcr_Mod"/>
</dbReference>
<name>A0A068S6V9_9FUNG</name>
<dbReference type="PANTHER" id="PTHR24148">
    <property type="entry name" value="ANKYRIN REPEAT DOMAIN-CONTAINING PROTEIN 39 HOMOLOG-RELATED"/>
    <property type="match status" value="1"/>
</dbReference>
<dbReference type="PANTHER" id="PTHR24148:SF64">
    <property type="entry name" value="HETEROKARYON INCOMPATIBILITY DOMAIN-CONTAINING PROTEIN"/>
    <property type="match status" value="1"/>
</dbReference>
<evidence type="ECO:0000313" key="2">
    <source>
        <dbReference type="EMBL" id="CDH58113.1"/>
    </source>
</evidence>
<dbReference type="InterPro" id="IPR010730">
    <property type="entry name" value="HET"/>
</dbReference>
<dbReference type="AlphaFoldDB" id="A0A068S6V9"/>
<reference evidence="2" key="1">
    <citation type="submission" date="2013-08" db="EMBL/GenBank/DDBJ databases">
        <title>Gene expansion shapes genome architecture in the human pathogen Lichtheimia corymbifera: an evolutionary genomics analysis in the ancient terrestrial Mucorales (Mucoromycotina).</title>
        <authorList>
            <person name="Schwartze V.U."/>
            <person name="Winter S."/>
            <person name="Shelest E."/>
            <person name="Marcet-Houben M."/>
            <person name="Horn F."/>
            <person name="Wehner S."/>
            <person name="Hoffmann K."/>
            <person name="Riege K."/>
            <person name="Sammeth M."/>
            <person name="Nowrousian M."/>
            <person name="Valiante V."/>
            <person name="Linde J."/>
            <person name="Jacobsen I.D."/>
            <person name="Marz M."/>
            <person name="Brakhage A.A."/>
            <person name="Gabaldon T."/>
            <person name="Bocker S."/>
            <person name="Voigt K."/>
        </authorList>
    </citation>
    <scope>NUCLEOTIDE SEQUENCE [LARGE SCALE GENOMIC DNA]</scope>
    <source>
        <strain evidence="2">FSU 9682</strain>
    </source>
</reference>
<protein>
    <recommendedName>
        <fullName evidence="1">Heterokaryon incompatibility domain-containing protein</fullName>
    </recommendedName>
</protein>
<comment type="caution">
    <text evidence="2">The sequence shown here is derived from an EMBL/GenBank/DDBJ whole genome shotgun (WGS) entry which is preliminary data.</text>
</comment>
<gene>
    <name evidence="2" type="ORF">LCOR_08991.1</name>
</gene>
<evidence type="ECO:0000313" key="3">
    <source>
        <dbReference type="Proteomes" id="UP000027586"/>
    </source>
</evidence>
<dbReference type="OrthoDB" id="2228740at2759"/>
<accession>A0A068S6V9</accession>
<proteinExistence type="predicted"/>
<sequence>MTRETEIDDNDSEKITICLEDDEYNEREVVFEKGLSALLADEHFLLLYVPDNGDKMQVIRPSSNLFHRRRMIKRINGTKKGIPSFYYALSHLWGLTENDRYHWNDIKEYVNDEDGNPVKPVSMRPGKRDTLLALLRDHPDSYWWIDVLCARTDTPLDIMGNIYACCLECIAMIDCEPSLIPKIHTLSDGDKEMRELLSRSSRYPRYERICQTKALQLCEVLHTFLQSQWWQRVWTWQEMALPCGDVRFMAETDTPQPQTNTITLDELIKLGAVAYTLDHTFAANYKTTLREDIKKMGSEAKAVCDILGPIRDARECNDYRISGSEHRFGKIMYSLMNSTRRCYDPVDYVYGVLGMMQIQIPRMVDPYAVWRHFLAELDKYAPRFNRAEQCIDRAQGIDIREAKTIGDVYEKLYVAWHGDWFGRHRKLHHA</sequence>
<evidence type="ECO:0000259" key="1">
    <source>
        <dbReference type="Pfam" id="PF06985"/>
    </source>
</evidence>
<dbReference type="Pfam" id="PF06985">
    <property type="entry name" value="HET"/>
    <property type="match status" value="1"/>
</dbReference>
<feature type="domain" description="Heterokaryon incompatibility" evidence="1">
    <location>
        <begin position="86"/>
        <end position="238"/>
    </location>
</feature>
<organism evidence="2 3">
    <name type="scientific">Lichtheimia corymbifera JMRC:FSU:9682</name>
    <dbReference type="NCBI Taxonomy" id="1263082"/>
    <lineage>
        <taxon>Eukaryota</taxon>
        <taxon>Fungi</taxon>
        <taxon>Fungi incertae sedis</taxon>
        <taxon>Mucoromycota</taxon>
        <taxon>Mucoromycotina</taxon>
        <taxon>Mucoromycetes</taxon>
        <taxon>Mucorales</taxon>
        <taxon>Lichtheimiaceae</taxon>
        <taxon>Lichtheimia</taxon>
    </lineage>
</organism>
<keyword evidence="3" id="KW-1185">Reference proteome</keyword>
<dbReference type="STRING" id="1263082.A0A068S6V9"/>
<dbReference type="VEuPathDB" id="FungiDB:LCOR_08991.1"/>